<gene>
    <name evidence="2" type="ORF">ATY40_BA7503667</name>
</gene>
<dbReference type="SUPFAM" id="SSF53474">
    <property type="entry name" value="alpha/beta-Hydrolases"/>
    <property type="match status" value="1"/>
</dbReference>
<dbReference type="GO" id="GO:0006508">
    <property type="term" value="P:proteolysis"/>
    <property type="evidence" value="ECO:0007669"/>
    <property type="project" value="InterPro"/>
</dbReference>
<dbReference type="PANTHER" id="PTHR47381:SF3">
    <property type="entry name" value="ALPHA_BETA-HYDROLASES SUPERFAMILY PROTEIN"/>
    <property type="match status" value="1"/>
</dbReference>
<dbReference type="EMBL" id="CP014586">
    <property type="protein sequence ID" value="ANZ76779.1"/>
    <property type="molecule type" value="Genomic_DNA"/>
</dbReference>
<evidence type="ECO:0000259" key="1">
    <source>
        <dbReference type="Pfam" id="PF00326"/>
    </source>
</evidence>
<feature type="domain" description="Peptidase S9 prolyl oligopeptidase catalytic" evidence="1">
    <location>
        <begin position="200"/>
        <end position="279"/>
    </location>
</feature>
<dbReference type="OrthoDB" id="2152248at2759"/>
<reference evidence="2 3" key="1">
    <citation type="submission" date="2016-02" db="EMBL/GenBank/DDBJ databases">
        <title>Comparative genomic and transcriptomic foundation for Pichia pastoris.</title>
        <authorList>
            <person name="Love K.R."/>
            <person name="Shah K.A."/>
            <person name="Whittaker C.A."/>
            <person name="Wu J."/>
            <person name="Bartlett M.C."/>
            <person name="Ma D."/>
            <person name="Leeson R.L."/>
            <person name="Priest M."/>
            <person name="Young S.K."/>
            <person name="Love J.C."/>
        </authorList>
    </citation>
    <scope>NUCLEOTIDE SEQUENCE [LARGE SCALE GENOMIC DNA]</scope>
    <source>
        <strain evidence="2 3">ATCC 28485</strain>
    </source>
</reference>
<protein>
    <submittedName>
        <fullName evidence="2">BA75_03667T0</fullName>
    </submittedName>
</protein>
<name>A0A1B2JFD7_PICPA</name>
<accession>A0A1B2JFD7</accession>
<dbReference type="InterPro" id="IPR029058">
    <property type="entry name" value="AB_hydrolase_fold"/>
</dbReference>
<organism evidence="2 3">
    <name type="scientific">Komagataella pastoris</name>
    <name type="common">Yeast</name>
    <name type="synonym">Pichia pastoris</name>
    <dbReference type="NCBI Taxonomy" id="4922"/>
    <lineage>
        <taxon>Eukaryota</taxon>
        <taxon>Fungi</taxon>
        <taxon>Dikarya</taxon>
        <taxon>Ascomycota</taxon>
        <taxon>Saccharomycotina</taxon>
        <taxon>Pichiomycetes</taxon>
        <taxon>Pichiales</taxon>
        <taxon>Pichiaceae</taxon>
        <taxon>Komagataella</taxon>
    </lineage>
</organism>
<dbReference type="InterPro" id="IPR001375">
    <property type="entry name" value="Peptidase_S9_cat"/>
</dbReference>
<dbReference type="GO" id="GO:0008236">
    <property type="term" value="F:serine-type peptidase activity"/>
    <property type="evidence" value="ECO:0007669"/>
    <property type="project" value="InterPro"/>
</dbReference>
<dbReference type="Proteomes" id="UP000094565">
    <property type="component" value="Chromosome 3"/>
</dbReference>
<proteinExistence type="predicted"/>
<sequence>MAPIVDRTTRTIGGVKVYLYGLGQLPSPDISSPPSVAVCYLFHGRGQTKEYIEKIGLRILESYFSNCSGRSLPLIMVNFDMRNHGERLIDTERNNDWSQGNITHAIDMISNIDGSVDDACLISNMLPGLYPGYVFRNLALGVSMGGHACYRMAVRIPDNIECIIPIIGSPDVSSLLINRLKESRELTLNFRRLSYEDLKLKSGDSEKWPESFHNYVTKQDYKISENFPNHVKVLALCGELDKLVPKAYTEEWVEEMQNARAGGDSVTLYIDKEAGHQTTDRMVEVVGQWLSDFLRVY</sequence>
<dbReference type="AlphaFoldDB" id="A0A1B2JFD7"/>
<dbReference type="Pfam" id="PF00326">
    <property type="entry name" value="Peptidase_S9"/>
    <property type="match status" value="1"/>
</dbReference>
<keyword evidence="3" id="KW-1185">Reference proteome</keyword>
<dbReference type="Gene3D" id="3.40.50.1820">
    <property type="entry name" value="alpha/beta hydrolase"/>
    <property type="match status" value="1"/>
</dbReference>
<evidence type="ECO:0000313" key="3">
    <source>
        <dbReference type="Proteomes" id="UP000094565"/>
    </source>
</evidence>
<dbReference type="PANTHER" id="PTHR47381">
    <property type="entry name" value="ALPHA/BETA-HYDROLASES SUPERFAMILY PROTEIN"/>
    <property type="match status" value="1"/>
</dbReference>
<evidence type="ECO:0000313" key="2">
    <source>
        <dbReference type="EMBL" id="ANZ76779.1"/>
    </source>
</evidence>